<accession>A0A212L4S8</accession>
<dbReference type="AlphaFoldDB" id="A0A212L4S8"/>
<sequence>MICFKMRGGRRGQPAAERGRMFRWLEVLFKGGGFRGGDPEALNGGGGPHGSLVSCISLPPVGGLAGLATR</sequence>
<proteinExistence type="predicted"/>
<reference evidence="1" key="1">
    <citation type="submission" date="2016-08" db="EMBL/GenBank/DDBJ databases">
        <authorList>
            <person name="Seilhamer J.J."/>
        </authorList>
    </citation>
    <scope>NUCLEOTIDE SEQUENCE</scope>
    <source>
        <strain evidence="1">86-1</strain>
    </source>
</reference>
<evidence type="ECO:0000313" key="1">
    <source>
        <dbReference type="EMBL" id="SCM72526.1"/>
    </source>
</evidence>
<gene>
    <name evidence="1" type="ORF">KL86DES1_20676</name>
</gene>
<name>A0A212L4S8_9BACT</name>
<protein>
    <submittedName>
        <fullName evidence="1">Uncharacterized protein</fullName>
    </submittedName>
</protein>
<dbReference type="EMBL" id="FMJC01000002">
    <property type="protein sequence ID" value="SCM72526.1"/>
    <property type="molecule type" value="Genomic_DNA"/>
</dbReference>
<organism evidence="1">
    <name type="scientific">uncultured Desulfovibrio sp</name>
    <dbReference type="NCBI Taxonomy" id="167968"/>
    <lineage>
        <taxon>Bacteria</taxon>
        <taxon>Pseudomonadati</taxon>
        <taxon>Thermodesulfobacteriota</taxon>
        <taxon>Desulfovibrionia</taxon>
        <taxon>Desulfovibrionales</taxon>
        <taxon>Desulfovibrionaceae</taxon>
        <taxon>Desulfovibrio</taxon>
        <taxon>environmental samples</taxon>
    </lineage>
</organism>